<gene>
    <name evidence="2" type="ORF">RFULGI_LOCUS14157</name>
</gene>
<dbReference type="Proteomes" id="UP000789396">
    <property type="component" value="Unassembled WGS sequence"/>
</dbReference>
<organism evidence="2 3">
    <name type="scientific">Racocetra fulgida</name>
    <dbReference type="NCBI Taxonomy" id="60492"/>
    <lineage>
        <taxon>Eukaryota</taxon>
        <taxon>Fungi</taxon>
        <taxon>Fungi incertae sedis</taxon>
        <taxon>Mucoromycota</taxon>
        <taxon>Glomeromycotina</taxon>
        <taxon>Glomeromycetes</taxon>
        <taxon>Diversisporales</taxon>
        <taxon>Gigasporaceae</taxon>
        <taxon>Racocetra</taxon>
    </lineage>
</organism>
<feature type="non-terminal residue" evidence="2">
    <location>
        <position position="60"/>
    </location>
</feature>
<proteinExistence type="predicted"/>
<feature type="compositionally biased region" description="Basic and acidic residues" evidence="1">
    <location>
        <begin position="8"/>
        <end position="19"/>
    </location>
</feature>
<sequence length="60" mass="6446">SSSSEATSSKDESEVEDKSIKKRRDRSVSKRKGRLDIKDSAQVEAQVEALAGLIAVAAVQ</sequence>
<accession>A0A9N9NTB1</accession>
<evidence type="ECO:0000313" key="2">
    <source>
        <dbReference type="EMBL" id="CAG8758950.1"/>
    </source>
</evidence>
<evidence type="ECO:0000256" key="1">
    <source>
        <dbReference type="SAM" id="MobiDB-lite"/>
    </source>
</evidence>
<reference evidence="2" key="1">
    <citation type="submission" date="2021-06" db="EMBL/GenBank/DDBJ databases">
        <authorList>
            <person name="Kallberg Y."/>
            <person name="Tangrot J."/>
            <person name="Rosling A."/>
        </authorList>
    </citation>
    <scope>NUCLEOTIDE SEQUENCE</scope>
    <source>
        <strain evidence="2">IN212</strain>
    </source>
</reference>
<feature type="compositionally biased region" description="Basic residues" evidence="1">
    <location>
        <begin position="20"/>
        <end position="33"/>
    </location>
</feature>
<feature type="region of interest" description="Disordered" evidence="1">
    <location>
        <begin position="1"/>
        <end position="36"/>
    </location>
</feature>
<keyword evidence="3" id="KW-1185">Reference proteome</keyword>
<dbReference type="AlphaFoldDB" id="A0A9N9NTB1"/>
<comment type="caution">
    <text evidence="2">The sequence shown here is derived from an EMBL/GenBank/DDBJ whole genome shotgun (WGS) entry which is preliminary data.</text>
</comment>
<feature type="non-terminal residue" evidence="2">
    <location>
        <position position="1"/>
    </location>
</feature>
<protein>
    <submittedName>
        <fullName evidence="2">18572_t:CDS:1</fullName>
    </submittedName>
</protein>
<evidence type="ECO:0000313" key="3">
    <source>
        <dbReference type="Proteomes" id="UP000789396"/>
    </source>
</evidence>
<name>A0A9N9NTB1_9GLOM</name>
<dbReference type="EMBL" id="CAJVPZ010040151">
    <property type="protein sequence ID" value="CAG8758950.1"/>
    <property type="molecule type" value="Genomic_DNA"/>
</dbReference>